<name>A0A0B6XYH6_9EUPU</name>
<gene>
    <name evidence="1" type="primary">ORF5594</name>
</gene>
<evidence type="ECO:0000313" key="1">
    <source>
        <dbReference type="EMBL" id="CEK48903.1"/>
    </source>
</evidence>
<sequence>MYGAIRCARSKHINITAFLSTNCTTELRSLVVITNSETISGYSRENTEEIKMYMAGTI</sequence>
<dbReference type="AlphaFoldDB" id="A0A0B6XYH6"/>
<reference evidence="1" key="1">
    <citation type="submission" date="2014-12" db="EMBL/GenBank/DDBJ databases">
        <title>Insight into the proteome of Arion vulgaris.</title>
        <authorList>
            <person name="Aradska J."/>
            <person name="Bulat T."/>
            <person name="Smidak R."/>
            <person name="Sarate P."/>
            <person name="Gangsoo J."/>
            <person name="Sialana F."/>
            <person name="Bilban M."/>
            <person name="Lubec G."/>
        </authorList>
    </citation>
    <scope>NUCLEOTIDE SEQUENCE</scope>
    <source>
        <tissue evidence="1">Skin</tissue>
    </source>
</reference>
<proteinExistence type="predicted"/>
<dbReference type="EMBL" id="HACG01002038">
    <property type="protein sequence ID" value="CEK48903.1"/>
    <property type="molecule type" value="Transcribed_RNA"/>
</dbReference>
<organism evidence="1">
    <name type="scientific">Arion vulgaris</name>
    <dbReference type="NCBI Taxonomy" id="1028688"/>
    <lineage>
        <taxon>Eukaryota</taxon>
        <taxon>Metazoa</taxon>
        <taxon>Spiralia</taxon>
        <taxon>Lophotrochozoa</taxon>
        <taxon>Mollusca</taxon>
        <taxon>Gastropoda</taxon>
        <taxon>Heterobranchia</taxon>
        <taxon>Euthyneura</taxon>
        <taxon>Panpulmonata</taxon>
        <taxon>Eupulmonata</taxon>
        <taxon>Stylommatophora</taxon>
        <taxon>Helicina</taxon>
        <taxon>Arionoidea</taxon>
        <taxon>Arionidae</taxon>
        <taxon>Arion</taxon>
    </lineage>
</organism>
<protein>
    <submittedName>
        <fullName evidence="1">Uncharacterized protein</fullName>
    </submittedName>
</protein>
<accession>A0A0B6XYH6</accession>